<accession>A0A382JGQ2</accession>
<name>A0A382JGQ2_9ZZZZ</name>
<evidence type="ECO:0000256" key="2">
    <source>
        <dbReference type="ARBA" id="ARBA00022777"/>
    </source>
</evidence>
<dbReference type="InterPro" id="IPR002173">
    <property type="entry name" value="Carboh/pur_kinase_PfkB_CS"/>
</dbReference>
<evidence type="ECO:0000256" key="1">
    <source>
        <dbReference type="ARBA" id="ARBA00022679"/>
    </source>
</evidence>
<protein>
    <recommendedName>
        <fullName evidence="3">Carbohydrate kinase PfkB domain-containing protein</fullName>
    </recommendedName>
</protein>
<dbReference type="InterPro" id="IPR029056">
    <property type="entry name" value="Ribokinase-like"/>
</dbReference>
<dbReference type="InterPro" id="IPR011611">
    <property type="entry name" value="PfkB_dom"/>
</dbReference>
<reference evidence="4" key="1">
    <citation type="submission" date="2018-05" db="EMBL/GenBank/DDBJ databases">
        <authorList>
            <person name="Lanie J.A."/>
            <person name="Ng W.-L."/>
            <person name="Kazmierczak K.M."/>
            <person name="Andrzejewski T.M."/>
            <person name="Davidsen T.M."/>
            <person name="Wayne K.J."/>
            <person name="Tettelin H."/>
            <person name="Glass J.I."/>
            <person name="Rusch D."/>
            <person name="Podicherti R."/>
            <person name="Tsui H.-C.T."/>
            <person name="Winkler M.E."/>
        </authorList>
    </citation>
    <scope>NUCLEOTIDE SEQUENCE</scope>
</reference>
<dbReference type="SUPFAM" id="SSF53613">
    <property type="entry name" value="Ribokinase-like"/>
    <property type="match status" value="1"/>
</dbReference>
<proteinExistence type="predicted"/>
<organism evidence="4">
    <name type="scientific">marine metagenome</name>
    <dbReference type="NCBI Taxonomy" id="408172"/>
    <lineage>
        <taxon>unclassified sequences</taxon>
        <taxon>metagenomes</taxon>
        <taxon>ecological metagenomes</taxon>
    </lineage>
</organism>
<keyword evidence="1" id="KW-0808">Transferase</keyword>
<dbReference type="Gene3D" id="3.40.1190.20">
    <property type="match status" value="1"/>
</dbReference>
<dbReference type="EMBL" id="UINC01074135">
    <property type="protein sequence ID" value="SVC11026.1"/>
    <property type="molecule type" value="Genomic_DNA"/>
</dbReference>
<dbReference type="Pfam" id="PF00294">
    <property type="entry name" value="PfkB"/>
    <property type="match status" value="1"/>
</dbReference>
<evidence type="ECO:0000313" key="4">
    <source>
        <dbReference type="EMBL" id="SVC11026.1"/>
    </source>
</evidence>
<dbReference type="AlphaFoldDB" id="A0A382JGQ2"/>
<evidence type="ECO:0000259" key="3">
    <source>
        <dbReference type="Pfam" id="PF00294"/>
    </source>
</evidence>
<sequence>IDTIAAGDSFNAGLLFHLDKQKILDQEKLASIDTSTLKKALTFAHQVASFTVTQKGANPPWLHQIIKS</sequence>
<dbReference type="PROSITE" id="PS00584">
    <property type="entry name" value="PFKB_KINASES_2"/>
    <property type="match status" value="1"/>
</dbReference>
<dbReference type="GO" id="GO:0016301">
    <property type="term" value="F:kinase activity"/>
    <property type="evidence" value="ECO:0007669"/>
    <property type="project" value="UniProtKB-KW"/>
</dbReference>
<gene>
    <name evidence="4" type="ORF">METZ01_LOCUS263880</name>
</gene>
<keyword evidence="2" id="KW-0418">Kinase</keyword>
<feature type="domain" description="Carbohydrate kinase PfkB" evidence="3">
    <location>
        <begin position="1"/>
        <end position="60"/>
    </location>
</feature>
<feature type="non-terminal residue" evidence="4">
    <location>
        <position position="1"/>
    </location>
</feature>